<dbReference type="InterPro" id="IPR019240">
    <property type="entry name" value="DUF2196"/>
</dbReference>
<accession>A0A194VM44</accession>
<dbReference type="PANTHER" id="PTHR40069:SF1">
    <property type="entry name" value="YWBE PROTEIN"/>
    <property type="match status" value="1"/>
</dbReference>
<dbReference type="OrthoDB" id="20105at2759"/>
<dbReference type="NCBIfam" id="TIGR03833">
    <property type="entry name" value="YwbE family protein"/>
    <property type="match status" value="1"/>
</dbReference>
<evidence type="ECO:0000256" key="1">
    <source>
        <dbReference type="SAM" id="MobiDB-lite"/>
    </source>
</evidence>
<feature type="compositionally biased region" description="Low complexity" evidence="1">
    <location>
        <begin position="68"/>
        <end position="91"/>
    </location>
</feature>
<dbReference type="Proteomes" id="UP000078559">
    <property type="component" value="Chromosome 1"/>
</dbReference>
<dbReference type="AlphaFoldDB" id="A0A194VM44"/>
<name>A0A194VM44_CYTMA</name>
<keyword evidence="3" id="KW-1185">Reference proteome</keyword>
<organism evidence="2 3">
    <name type="scientific">Cytospora mali</name>
    <name type="common">Apple Valsa canker fungus</name>
    <name type="synonym">Valsa mali</name>
    <dbReference type="NCBI Taxonomy" id="578113"/>
    <lineage>
        <taxon>Eukaryota</taxon>
        <taxon>Fungi</taxon>
        <taxon>Dikarya</taxon>
        <taxon>Ascomycota</taxon>
        <taxon>Pezizomycotina</taxon>
        <taxon>Sordariomycetes</taxon>
        <taxon>Sordariomycetidae</taxon>
        <taxon>Diaporthales</taxon>
        <taxon>Cytosporaceae</taxon>
        <taxon>Cytospora</taxon>
    </lineage>
</organism>
<dbReference type="SMR" id="A0A194VM44"/>
<feature type="region of interest" description="Disordered" evidence="1">
    <location>
        <begin position="67"/>
        <end position="175"/>
    </location>
</feature>
<sequence>MSTRRHPPVPTTSQVIPGASVNIVLKADQPTGRTVQGIVRDVLTRGNHPRGIKVRLADGRVGRVQTMASGSTAASSSGPPSSGENPGPFGSLVGGARDMSIGGDPEQGPSYDHSYDSGRGPRGGGRRGGRGGSSSRGFDDEPDLPSQQIGLDAYVKQVKPKRAGKGKGKTSPVDVVEEEEVQAVGSLAPPETVTCPVCGTFEGDETAVAHHVAAHFDTGS</sequence>
<evidence type="ECO:0000313" key="2">
    <source>
        <dbReference type="EMBL" id="KUI64910.1"/>
    </source>
</evidence>
<evidence type="ECO:0000313" key="3">
    <source>
        <dbReference type="Proteomes" id="UP000078559"/>
    </source>
</evidence>
<dbReference type="Pfam" id="PF09962">
    <property type="entry name" value="DUF2196"/>
    <property type="match status" value="1"/>
</dbReference>
<dbReference type="PANTHER" id="PTHR40069">
    <property type="entry name" value="YWBE PROTEIN"/>
    <property type="match status" value="1"/>
</dbReference>
<dbReference type="EMBL" id="CM003098">
    <property type="protein sequence ID" value="KUI64910.1"/>
    <property type="molecule type" value="Genomic_DNA"/>
</dbReference>
<gene>
    <name evidence="2" type="ORF">VM1G_00123</name>
</gene>
<protein>
    <submittedName>
        <fullName evidence="2">Uncharacterized protein YwbE</fullName>
    </submittedName>
</protein>
<reference evidence="2" key="1">
    <citation type="submission" date="2014-12" db="EMBL/GenBank/DDBJ databases">
        <title>Genome Sequence of Valsa Canker Pathogens Uncovers a Specific Adaption of Colonization on Woody Bark.</title>
        <authorList>
            <person name="Yin Z."/>
            <person name="Liu H."/>
            <person name="Gao X."/>
            <person name="Li Z."/>
            <person name="Song N."/>
            <person name="Ke X."/>
            <person name="Dai Q."/>
            <person name="Wu Y."/>
            <person name="Sun Y."/>
            <person name="Xu J.-R."/>
            <person name="Kang Z.K."/>
            <person name="Wang L."/>
            <person name="Huang L."/>
        </authorList>
    </citation>
    <scope>NUCLEOTIDE SEQUENCE [LARGE SCALE GENOMIC DNA]</scope>
    <source>
        <strain evidence="2">03-8</strain>
    </source>
</reference>
<feature type="compositionally biased region" description="Basic residues" evidence="1">
    <location>
        <begin position="158"/>
        <end position="168"/>
    </location>
</feature>
<proteinExistence type="predicted"/>